<organism evidence="1 2">
    <name type="scientific">Rothia nasimurium</name>
    <dbReference type="NCBI Taxonomy" id="85336"/>
    <lineage>
        <taxon>Bacteria</taxon>
        <taxon>Bacillati</taxon>
        <taxon>Actinomycetota</taxon>
        <taxon>Actinomycetes</taxon>
        <taxon>Micrococcales</taxon>
        <taxon>Micrococcaceae</taxon>
        <taxon>Rothia</taxon>
    </lineage>
</organism>
<dbReference type="Proteomes" id="UP000297951">
    <property type="component" value="Unassembled WGS sequence"/>
</dbReference>
<sequence>MNIQETLFNFDKEPSYAKSSLRLAAEAHIQKIKDEDLLTEETYLIAQLTLDLAQVCGVAVAKGSASAVAMASKELRETLAMLPDVSGGNSDFRAMAEKFGIAL</sequence>
<comment type="caution">
    <text evidence="1">The sequence shown here is derived from an EMBL/GenBank/DDBJ whole genome shotgun (WGS) entry which is preliminary data.</text>
</comment>
<protein>
    <submittedName>
        <fullName evidence="1">Uncharacterized protein</fullName>
    </submittedName>
</protein>
<evidence type="ECO:0000313" key="1">
    <source>
        <dbReference type="EMBL" id="TFU21912.1"/>
    </source>
</evidence>
<dbReference type="AlphaFoldDB" id="A0A4Y9F2V4"/>
<dbReference type="RefSeq" id="WP_135013000.1">
    <property type="nucleotide sequence ID" value="NZ_JADGLK010000025.1"/>
</dbReference>
<evidence type="ECO:0000313" key="2">
    <source>
        <dbReference type="Proteomes" id="UP000297951"/>
    </source>
</evidence>
<accession>A0A4Y9F2V4</accession>
<proteinExistence type="predicted"/>
<name>A0A4Y9F2V4_9MICC</name>
<reference evidence="1 2" key="1">
    <citation type="submission" date="2019-03" db="EMBL/GenBank/DDBJ databases">
        <title>Diversity of the mouse oral microbiome.</title>
        <authorList>
            <person name="Joseph S."/>
            <person name="Aduse-Opoku J."/>
            <person name="Curtis M."/>
            <person name="Wade W."/>
            <person name="Hashim A."/>
        </authorList>
    </citation>
    <scope>NUCLEOTIDE SEQUENCE [LARGE SCALE GENOMIC DNA]</scope>
    <source>
        <strain evidence="2">irhom_31</strain>
    </source>
</reference>
<dbReference type="EMBL" id="SPQC01000025">
    <property type="protein sequence ID" value="TFU21912.1"/>
    <property type="molecule type" value="Genomic_DNA"/>
</dbReference>
<gene>
    <name evidence="1" type="ORF">E4U03_07835</name>
</gene>